<accession>A0A543GGS4</accession>
<dbReference type="PROSITE" id="PS51782">
    <property type="entry name" value="LYSM"/>
    <property type="match status" value="2"/>
</dbReference>
<name>A0A543GGS4_9PSEU</name>
<evidence type="ECO:0000256" key="1">
    <source>
        <dbReference type="SAM" id="MobiDB-lite"/>
    </source>
</evidence>
<keyword evidence="2" id="KW-1133">Transmembrane helix</keyword>
<sequence>MILTRTKDAQYRAMNQPDHERLRRELESAATEARSDAGGRRRVTGRQALIGLVAAVPIAAAVIAAITASQSGGAEPAAPTTPVGQPPSEPAAPPPPSPRPTPPRAPATSTGPDVPQRPEPSQPQSPRPQPPEPGPPPDEDRPMAHTVQPGETLARIALRYQVPLEQIAEQNGIADPDRIQAGDNLEIRPAPPNEIVIPAGATLTGLASRHNVTVSHLLRLNPQIADSDRIAAGGRLRIS</sequence>
<dbReference type="EMBL" id="VFPH01000001">
    <property type="protein sequence ID" value="TQM45282.1"/>
    <property type="molecule type" value="Genomic_DNA"/>
</dbReference>
<comment type="caution">
    <text evidence="4">The sequence shown here is derived from an EMBL/GenBank/DDBJ whole genome shotgun (WGS) entry which is preliminary data.</text>
</comment>
<dbReference type="InterPro" id="IPR018392">
    <property type="entry name" value="LysM"/>
</dbReference>
<keyword evidence="2" id="KW-0812">Transmembrane</keyword>
<feature type="domain" description="LysM" evidence="3">
    <location>
        <begin position="193"/>
        <end position="238"/>
    </location>
</feature>
<dbReference type="Pfam" id="PF01476">
    <property type="entry name" value="LysM"/>
    <property type="match status" value="2"/>
</dbReference>
<keyword evidence="2" id="KW-0472">Membrane</keyword>
<keyword evidence="5" id="KW-1185">Reference proteome</keyword>
<feature type="region of interest" description="Disordered" evidence="1">
    <location>
        <begin position="72"/>
        <end position="145"/>
    </location>
</feature>
<dbReference type="SMART" id="SM00257">
    <property type="entry name" value="LysM"/>
    <property type="match status" value="2"/>
</dbReference>
<dbReference type="Proteomes" id="UP000319818">
    <property type="component" value="Unassembled WGS sequence"/>
</dbReference>
<evidence type="ECO:0000313" key="5">
    <source>
        <dbReference type="Proteomes" id="UP000319818"/>
    </source>
</evidence>
<dbReference type="PANTHER" id="PTHR33734">
    <property type="entry name" value="LYSM DOMAIN-CONTAINING GPI-ANCHORED PROTEIN 2"/>
    <property type="match status" value="1"/>
</dbReference>
<feature type="transmembrane region" description="Helical" evidence="2">
    <location>
        <begin position="48"/>
        <end position="68"/>
    </location>
</feature>
<evidence type="ECO:0000256" key="2">
    <source>
        <dbReference type="SAM" id="Phobius"/>
    </source>
</evidence>
<dbReference type="AlphaFoldDB" id="A0A543GGS4"/>
<protein>
    <submittedName>
        <fullName evidence="4">LysM domain-containing protein</fullName>
    </submittedName>
</protein>
<feature type="domain" description="LysM" evidence="3">
    <location>
        <begin position="143"/>
        <end position="187"/>
    </location>
</feature>
<feature type="compositionally biased region" description="Pro residues" evidence="1">
    <location>
        <begin position="84"/>
        <end position="105"/>
    </location>
</feature>
<dbReference type="SUPFAM" id="SSF54106">
    <property type="entry name" value="LysM domain"/>
    <property type="match status" value="2"/>
</dbReference>
<dbReference type="InterPro" id="IPR036779">
    <property type="entry name" value="LysM_dom_sf"/>
</dbReference>
<evidence type="ECO:0000259" key="3">
    <source>
        <dbReference type="PROSITE" id="PS51782"/>
    </source>
</evidence>
<dbReference type="CDD" id="cd00118">
    <property type="entry name" value="LysM"/>
    <property type="match status" value="1"/>
</dbReference>
<evidence type="ECO:0000313" key="4">
    <source>
        <dbReference type="EMBL" id="TQM45282.1"/>
    </source>
</evidence>
<dbReference type="Gene3D" id="3.10.350.10">
    <property type="entry name" value="LysM domain"/>
    <property type="match status" value="2"/>
</dbReference>
<dbReference type="PANTHER" id="PTHR33734:SF22">
    <property type="entry name" value="MEMBRANE-BOUND LYTIC MUREIN TRANSGLYCOSYLASE D"/>
    <property type="match status" value="1"/>
</dbReference>
<gene>
    <name evidence="4" type="ORF">FB388_2680</name>
</gene>
<reference evidence="4 5" key="1">
    <citation type="submission" date="2019-06" db="EMBL/GenBank/DDBJ databases">
        <title>Sequencing the genomes of 1000 actinobacteria strains.</title>
        <authorList>
            <person name="Klenk H.-P."/>
        </authorList>
    </citation>
    <scope>NUCLEOTIDE SEQUENCE [LARGE SCALE GENOMIC DNA]</scope>
    <source>
        <strain evidence="4 5">DSM 45511</strain>
    </source>
</reference>
<feature type="compositionally biased region" description="Pro residues" evidence="1">
    <location>
        <begin position="115"/>
        <end position="136"/>
    </location>
</feature>
<proteinExistence type="predicted"/>
<organism evidence="4 5">
    <name type="scientific">Pseudonocardia cypriaca</name>
    <dbReference type="NCBI Taxonomy" id="882449"/>
    <lineage>
        <taxon>Bacteria</taxon>
        <taxon>Bacillati</taxon>
        <taxon>Actinomycetota</taxon>
        <taxon>Actinomycetes</taxon>
        <taxon>Pseudonocardiales</taxon>
        <taxon>Pseudonocardiaceae</taxon>
        <taxon>Pseudonocardia</taxon>
    </lineage>
</organism>